<proteinExistence type="predicted"/>
<evidence type="ECO:0000313" key="2">
    <source>
        <dbReference type="Proteomes" id="UP000192328"/>
    </source>
</evidence>
<evidence type="ECO:0000313" key="1">
    <source>
        <dbReference type="EMBL" id="SMC35364.1"/>
    </source>
</evidence>
<comment type="caution">
    <text evidence="1">The sequence shown here is derived from an EMBL/GenBank/DDBJ whole genome shotgun (WGS) entry which is preliminary data.</text>
</comment>
<reference evidence="1" key="1">
    <citation type="submission" date="2017-04" db="EMBL/GenBank/DDBJ databases">
        <authorList>
            <person name="Varghese N."/>
            <person name="Submissions S."/>
        </authorList>
    </citation>
    <scope>NUCLEOTIDE SEQUENCE</scope>
    <source>
        <strain evidence="1">WTE2008</strain>
    </source>
</reference>
<sequence length="195" mass="22369">MIKYNNDKSIDPKFYRNDGSERRNVLKILVIILVVGVIGYILGTSLEETRLPALPGEVILRGDMDISAANERLEKAGFIPLDEVKTDDDYDHLFYESSEVYGYPTTRSELAVAKSGKKSVSFIHYFDDESKENNMNNPGEVYVYIASQVTVRSRETPHRPAEDRDEIFWILRRGPSVHMTYADDGVVMLEYRYTD</sequence>
<gene>
    <name evidence="1" type="ORF">SAMN06297397_0193</name>
</gene>
<protein>
    <submittedName>
        <fullName evidence="1">Uncharacterized protein</fullName>
    </submittedName>
</protein>
<organism evidence="1 2">
    <name type="scientific">Aristaeella lactis</name>
    <dbReference type="NCBI Taxonomy" id="3046383"/>
    <lineage>
        <taxon>Bacteria</taxon>
        <taxon>Bacillati</taxon>
        <taxon>Bacillota</taxon>
        <taxon>Clostridia</taxon>
        <taxon>Eubacteriales</taxon>
        <taxon>Aristaeellaceae</taxon>
        <taxon>Aristaeella</taxon>
    </lineage>
</organism>
<keyword evidence="2" id="KW-1185">Reference proteome</keyword>
<name>A0AC61PHF8_9FIRM</name>
<dbReference type="Proteomes" id="UP000192328">
    <property type="component" value="Unassembled WGS sequence"/>
</dbReference>
<dbReference type="EMBL" id="FWXZ01000001">
    <property type="protein sequence ID" value="SMC35364.1"/>
    <property type="molecule type" value="Genomic_DNA"/>
</dbReference>
<accession>A0AC61PHF8</accession>